<organism evidence="1 3">
    <name type="scientific">Medicago truncatula</name>
    <name type="common">Barrel medic</name>
    <name type="synonym">Medicago tribuloides</name>
    <dbReference type="NCBI Taxonomy" id="3880"/>
    <lineage>
        <taxon>Eukaryota</taxon>
        <taxon>Viridiplantae</taxon>
        <taxon>Streptophyta</taxon>
        <taxon>Embryophyta</taxon>
        <taxon>Tracheophyta</taxon>
        <taxon>Spermatophyta</taxon>
        <taxon>Magnoliopsida</taxon>
        <taxon>eudicotyledons</taxon>
        <taxon>Gunneridae</taxon>
        <taxon>Pentapetalae</taxon>
        <taxon>rosids</taxon>
        <taxon>fabids</taxon>
        <taxon>Fabales</taxon>
        <taxon>Fabaceae</taxon>
        <taxon>Papilionoideae</taxon>
        <taxon>50 kb inversion clade</taxon>
        <taxon>NPAAA clade</taxon>
        <taxon>Hologalegina</taxon>
        <taxon>IRL clade</taxon>
        <taxon>Trifolieae</taxon>
        <taxon>Medicago</taxon>
    </lineage>
</organism>
<evidence type="ECO:0000313" key="1">
    <source>
        <dbReference type="EMBL" id="KEH32906.1"/>
    </source>
</evidence>
<reference evidence="1 3" key="1">
    <citation type="journal article" date="2011" name="Nature">
        <title>The Medicago genome provides insight into the evolution of rhizobial symbioses.</title>
        <authorList>
            <person name="Young N.D."/>
            <person name="Debelle F."/>
            <person name="Oldroyd G.E."/>
            <person name="Geurts R."/>
            <person name="Cannon S.B."/>
            <person name="Udvardi M.K."/>
            <person name="Benedito V.A."/>
            <person name="Mayer K.F."/>
            <person name="Gouzy J."/>
            <person name="Schoof H."/>
            <person name="Van de Peer Y."/>
            <person name="Proost S."/>
            <person name="Cook D.R."/>
            <person name="Meyers B.C."/>
            <person name="Spannagl M."/>
            <person name="Cheung F."/>
            <person name="De Mita S."/>
            <person name="Krishnakumar V."/>
            <person name="Gundlach H."/>
            <person name="Zhou S."/>
            <person name="Mudge J."/>
            <person name="Bharti A.K."/>
            <person name="Murray J.D."/>
            <person name="Naoumkina M.A."/>
            <person name="Rosen B."/>
            <person name="Silverstein K.A."/>
            <person name="Tang H."/>
            <person name="Rombauts S."/>
            <person name="Zhao P.X."/>
            <person name="Zhou P."/>
            <person name="Barbe V."/>
            <person name="Bardou P."/>
            <person name="Bechner M."/>
            <person name="Bellec A."/>
            <person name="Berger A."/>
            <person name="Berges H."/>
            <person name="Bidwell S."/>
            <person name="Bisseling T."/>
            <person name="Choisne N."/>
            <person name="Couloux A."/>
            <person name="Denny R."/>
            <person name="Deshpande S."/>
            <person name="Dai X."/>
            <person name="Doyle J.J."/>
            <person name="Dudez A.M."/>
            <person name="Farmer A.D."/>
            <person name="Fouteau S."/>
            <person name="Franken C."/>
            <person name="Gibelin C."/>
            <person name="Gish J."/>
            <person name="Goldstein S."/>
            <person name="Gonzalez A.J."/>
            <person name="Green P.J."/>
            <person name="Hallab A."/>
            <person name="Hartog M."/>
            <person name="Hua A."/>
            <person name="Humphray S.J."/>
            <person name="Jeong D.H."/>
            <person name="Jing Y."/>
            <person name="Jocker A."/>
            <person name="Kenton S.M."/>
            <person name="Kim D.J."/>
            <person name="Klee K."/>
            <person name="Lai H."/>
            <person name="Lang C."/>
            <person name="Lin S."/>
            <person name="Macmil S.L."/>
            <person name="Magdelenat G."/>
            <person name="Matthews L."/>
            <person name="McCorrison J."/>
            <person name="Monaghan E.L."/>
            <person name="Mun J.H."/>
            <person name="Najar F.Z."/>
            <person name="Nicholson C."/>
            <person name="Noirot C."/>
            <person name="O'Bleness M."/>
            <person name="Paule C.R."/>
            <person name="Poulain J."/>
            <person name="Prion F."/>
            <person name="Qin B."/>
            <person name="Qu C."/>
            <person name="Retzel E.F."/>
            <person name="Riddle C."/>
            <person name="Sallet E."/>
            <person name="Samain S."/>
            <person name="Samson N."/>
            <person name="Sanders I."/>
            <person name="Saurat O."/>
            <person name="Scarpelli C."/>
            <person name="Schiex T."/>
            <person name="Segurens B."/>
            <person name="Severin A.J."/>
            <person name="Sherrier D.J."/>
            <person name="Shi R."/>
            <person name="Sims S."/>
            <person name="Singer S.R."/>
            <person name="Sinharoy S."/>
            <person name="Sterck L."/>
            <person name="Viollet A."/>
            <person name="Wang B.B."/>
            <person name="Wang K."/>
            <person name="Wang M."/>
            <person name="Wang X."/>
            <person name="Warfsmann J."/>
            <person name="Weissenbach J."/>
            <person name="White D.D."/>
            <person name="White J.D."/>
            <person name="Wiley G.B."/>
            <person name="Wincker P."/>
            <person name="Xing Y."/>
            <person name="Yang L."/>
            <person name="Yao Z."/>
            <person name="Ying F."/>
            <person name="Zhai J."/>
            <person name="Zhou L."/>
            <person name="Zuber A."/>
            <person name="Denarie J."/>
            <person name="Dixon R.A."/>
            <person name="May G.D."/>
            <person name="Schwartz D.C."/>
            <person name="Rogers J."/>
            <person name="Quetier F."/>
            <person name="Town C.D."/>
            <person name="Roe B.A."/>
        </authorList>
    </citation>
    <scope>NUCLEOTIDE SEQUENCE [LARGE SCALE GENOMIC DNA]</scope>
    <source>
        <strain evidence="1">A17</strain>
        <strain evidence="2 3">cv. Jemalong A17</strain>
    </source>
</reference>
<proteinExistence type="predicted"/>
<dbReference type="PANTHER" id="PTHR36617">
    <property type="entry name" value="PROTEIN, PUTATIVE-RELATED"/>
    <property type="match status" value="1"/>
</dbReference>
<evidence type="ECO:0000313" key="3">
    <source>
        <dbReference type="Proteomes" id="UP000002051"/>
    </source>
</evidence>
<dbReference type="EMBL" id="CM001219">
    <property type="protein sequence ID" value="KEH32906.1"/>
    <property type="molecule type" value="Genomic_DNA"/>
</dbReference>
<evidence type="ECO:0000313" key="2">
    <source>
        <dbReference type="EnsemblPlants" id="KEH32906"/>
    </source>
</evidence>
<protein>
    <submittedName>
        <fullName evidence="1 2">Uncharacterized protein</fullName>
    </submittedName>
</protein>
<keyword evidence="3" id="KW-1185">Reference proteome</keyword>
<gene>
    <name evidence="1" type="ordered locus">MTR_3g011275</name>
</gene>
<sequence>MFQLGLELGGGGGEWRRRLWVWEEEFVEECRELLLTLTLQDSSSDRWLWLPDQTGGYTIRGVYDMLTSQEQPMLHQNMELIWHKQSWGLIFGGAIMHRWVWACRGPQPKVFINDIFNAK</sequence>
<accession>A0A072UU91</accession>
<reference evidence="1 3" key="2">
    <citation type="journal article" date="2014" name="BMC Genomics">
        <title>An improved genome release (version Mt4.0) for the model legume Medicago truncatula.</title>
        <authorList>
            <person name="Tang H."/>
            <person name="Krishnakumar V."/>
            <person name="Bidwell S."/>
            <person name="Rosen B."/>
            <person name="Chan A."/>
            <person name="Zhou S."/>
            <person name="Gentzbittel L."/>
            <person name="Childs K.L."/>
            <person name="Yandell M."/>
            <person name="Gundlach H."/>
            <person name="Mayer K.F."/>
            <person name="Schwartz D.C."/>
            <person name="Town C.D."/>
        </authorList>
    </citation>
    <scope>GENOME REANNOTATION</scope>
    <source>
        <strain evidence="1">A17</strain>
        <strain evidence="2 3">cv. Jemalong A17</strain>
    </source>
</reference>
<name>A0A072UU91_MEDTR</name>
<dbReference type="Proteomes" id="UP000002051">
    <property type="component" value="Chromosome 3"/>
</dbReference>
<dbReference type="EnsemblPlants" id="KEH32906">
    <property type="protein sequence ID" value="KEH32906"/>
    <property type="gene ID" value="MTR_3g011275"/>
</dbReference>
<dbReference type="HOGENOM" id="CLU_2064959_0_0_1"/>
<dbReference type="AlphaFoldDB" id="A0A072UU91"/>
<reference evidence="2" key="3">
    <citation type="submission" date="2015-04" db="UniProtKB">
        <authorList>
            <consortium name="EnsemblPlants"/>
        </authorList>
    </citation>
    <scope>IDENTIFICATION</scope>
    <source>
        <strain evidence="2">cv. Jemalong A17</strain>
    </source>
</reference>
<dbReference type="PANTHER" id="PTHR36617:SF5">
    <property type="entry name" value="OS05G0421675 PROTEIN"/>
    <property type="match status" value="1"/>
</dbReference>